<feature type="transmembrane region" description="Helical" evidence="1">
    <location>
        <begin position="183"/>
        <end position="199"/>
    </location>
</feature>
<comment type="caution">
    <text evidence="2">The sequence shown here is derived from an EMBL/GenBank/DDBJ whole genome shotgun (WGS) entry which is preliminary data.</text>
</comment>
<dbReference type="Proteomes" id="UP000632774">
    <property type="component" value="Unassembled WGS sequence"/>
</dbReference>
<keyword evidence="1" id="KW-0472">Membrane</keyword>
<sequence length="329" mass="38547">MISAFRNYNPINIFWLAILLVILRVCYLYNAPANTELVLVESFARSLVPGNNINTTSLPVSVLIAGVIVFIQALLINYVVNLYNLFGKSSFLPALMYVTVSGLFTPFLTLSQPLICNFLVIWMIYKLLSFYKNQDIKSNAYDLGMIVGLGSIFYLPFIYFFLVIWVALIIFRPFDWRDWAASIMGYVTVFFFLAVYDYLTDHIHDFYKIWLPLGTAFPGSIKILNYYNYLLLIPVIIILILCFFRLRSNFFKSYVLVRKSFQLFFFTFIIAGLAFYVKADFRLNHFLLCAIPVAIFFAYYFLYATSRWFYETLYFLLFAGIIYFQFNTF</sequence>
<feature type="transmembrane region" description="Helical" evidence="1">
    <location>
        <begin position="95"/>
        <end position="125"/>
    </location>
</feature>
<feature type="transmembrane region" description="Helical" evidence="1">
    <location>
        <begin position="60"/>
        <end position="83"/>
    </location>
</feature>
<feature type="transmembrane region" description="Helical" evidence="1">
    <location>
        <begin position="256"/>
        <end position="277"/>
    </location>
</feature>
<feature type="transmembrane region" description="Helical" evidence="1">
    <location>
        <begin position="145"/>
        <end position="171"/>
    </location>
</feature>
<evidence type="ECO:0000256" key="1">
    <source>
        <dbReference type="SAM" id="Phobius"/>
    </source>
</evidence>
<dbReference type="Pfam" id="PF19992">
    <property type="entry name" value="DUF6427"/>
    <property type="match status" value="1"/>
</dbReference>
<keyword evidence="1" id="KW-0812">Transmembrane</keyword>
<feature type="transmembrane region" description="Helical" evidence="1">
    <location>
        <begin position="12"/>
        <end position="30"/>
    </location>
</feature>
<dbReference type="InterPro" id="IPR045625">
    <property type="entry name" value="DUF6427"/>
</dbReference>
<gene>
    <name evidence="2" type="ORF">IRJ18_16285</name>
</gene>
<feature type="transmembrane region" description="Helical" evidence="1">
    <location>
        <begin position="226"/>
        <end position="244"/>
    </location>
</feature>
<name>A0ABR9XLI1_9SPHI</name>
<proteinExistence type="predicted"/>
<accession>A0ABR9XLI1</accession>
<feature type="transmembrane region" description="Helical" evidence="1">
    <location>
        <begin position="308"/>
        <end position="326"/>
    </location>
</feature>
<dbReference type="RefSeq" id="WP_194107364.1">
    <property type="nucleotide sequence ID" value="NZ_JADFFM010000002.1"/>
</dbReference>
<organism evidence="2 3">
    <name type="scientific">Mucilaginibacter boryungensis</name>
    <dbReference type="NCBI Taxonomy" id="768480"/>
    <lineage>
        <taxon>Bacteria</taxon>
        <taxon>Pseudomonadati</taxon>
        <taxon>Bacteroidota</taxon>
        <taxon>Sphingobacteriia</taxon>
        <taxon>Sphingobacteriales</taxon>
        <taxon>Sphingobacteriaceae</taxon>
        <taxon>Mucilaginibacter</taxon>
    </lineage>
</organism>
<reference evidence="2 3" key="1">
    <citation type="submission" date="2020-10" db="EMBL/GenBank/DDBJ databases">
        <title>Mucilaginibacter mali sp. nov., isolated from rhizosphere soil of apple orchard.</title>
        <authorList>
            <person name="Lee J.-S."/>
            <person name="Kim H.S."/>
            <person name="Kim J.-S."/>
        </authorList>
    </citation>
    <scope>NUCLEOTIDE SEQUENCE [LARGE SCALE GENOMIC DNA]</scope>
    <source>
        <strain evidence="2 3">KCTC 23157</strain>
    </source>
</reference>
<keyword evidence="1" id="KW-1133">Transmembrane helix</keyword>
<evidence type="ECO:0000313" key="3">
    <source>
        <dbReference type="Proteomes" id="UP000632774"/>
    </source>
</evidence>
<keyword evidence="3" id="KW-1185">Reference proteome</keyword>
<evidence type="ECO:0000313" key="2">
    <source>
        <dbReference type="EMBL" id="MBE9667929.1"/>
    </source>
</evidence>
<protein>
    <submittedName>
        <fullName evidence="2">Beta-carotene 15,15'-monooxygenase</fullName>
    </submittedName>
</protein>
<dbReference type="EMBL" id="JADFFM010000002">
    <property type="protein sequence ID" value="MBE9667929.1"/>
    <property type="molecule type" value="Genomic_DNA"/>
</dbReference>
<feature type="transmembrane region" description="Helical" evidence="1">
    <location>
        <begin position="283"/>
        <end position="301"/>
    </location>
</feature>